<keyword evidence="3" id="KW-1185">Reference proteome</keyword>
<sequence length="664" mass="73030">MQQQHNLNKTKQLFGMSILSLSVLSACSGGSDSGSVPEIELVTSPPEIVLKQNSGSPLQSSGANSVSLFVKNGIYLNNQQQFFTFLENDAVSTPASSSSRGFSQTNTQETGVDEADRVEYNGEYVFAADVPIWYPEEEYAPKVRILQRLGDDSLNQVADLDVASSYNVGGLYLADDKLAVITQSAPSYPIEIFRTSVFFPGFGGNNEATVDVDIYGLADPAEPSNEAEISIEGSLINSRRIGNTLFLITQYMPIVEGLVVGAQTDEELVSNYNTLLQLDDEALIPTITVNDNEFSLFSFDDCVIPADTNSDEGNAQLLTVIKIDLDKPEDFDATCLSAVADNIYMSPENLYLTSGYFESTNIHKVNLSSLSYKASGVVDGILGGRGAPNLRLSEHDDHLRVLTTDYSDFSDPEHQLYILNESSDSLEVVGQLPNDAQPEPIGKEGEDVFAVRYFGDQAYVVTFEQIDPLYVLDLSDHTAPEVAGSLEIPGFSSYLHPIGENLVLGIGQEVNQGNLPRNGEDVLILPTTSGMKASLFDVSDPSSPIVRAEQVWENSYTPVEFDYRALSVLQEGDTYKFAMPVETWIHDDRFFSRSEYSLVGLQVDVNAMTMEQAVRLTVEQDENELYIYGGEDRSIIHGDNIYYLRGNSFWHGTWSIDSKVTGPY</sequence>
<reference evidence="3" key="1">
    <citation type="journal article" date="2019" name="Int. J. Syst. Evol. Microbiol.">
        <title>The Global Catalogue of Microorganisms (GCM) 10K type strain sequencing project: providing services to taxonomists for standard genome sequencing and annotation.</title>
        <authorList>
            <consortium name="The Broad Institute Genomics Platform"/>
            <consortium name="The Broad Institute Genome Sequencing Center for Infectious Disease"/>
            <person name="Wu L."/>
            <person name="Ma J."/>
        </authorList>
    </citation>
    <scope>NUCLEOTIDE SEQUENCE [LARGE SCALE GENOMIC DNA]</scope>
    <source>
        <strain evidence="3">KCTC 52473</strain>
    </source>
</reference>
<organism evidence="2 3">
    <name type="scientific">Agaribacter flavus</name>
    <dbReference type="NCBI Taxonomy" id="1902781"/>
    <lineage>
        <taxon>Bacteria</taxon>
        <taxon>Pseudomonadati</taxon>
        <taxon>Pseudomonadota</taxon>
        <taxon>Gammaproteobacteria</taxon>
        <taxon>Alteromonadales</taxon>
        <taxon>Alteromonadaceae</taxon>
        <taxon>Agaribacter</taxon>
    </lineage>
</organism>
<protein>
    <submittedName>
        <fullName evidence="2">Beta-propeller domain-containing protein</fullName>
    </submittedName>
</protein>
<evidence type="ECO:0000256" key="1">
    <source>
        <dbReference type="SAM" id="MobiDB-lite"/>
    </source>
</evidence>
<comment type="caution">
    <text evidence="2">The sequence shown here is derived from an EMBL/GenBank/DDBJ whole genome shotgun (WGS) entry which is preliminary data.</text>
</comment>
<gene>
    <name evidence="2" type="ORF">ACFOHL_10350</name>
</gene>
<dbReference type="RefSeq" id="WP_376920158.1">
    <property type="nucleotide sequence ID" value="NZ_JBHRSW010000016.1"/>
</dbReference>
<dbReference type="Proteomes" id="UP001595478">
    <property type="component" value="Unassembled WGS sequence"/>
</dbReference>
<feature type="compositionally biased region" description="Polar residues" evidence="1">
    <location>
        <begin position="94"/>
        <end position="110"/>
    </location>
</feature>
<evidence type="ECO:0000313" key="2">
    <source>
        <dbReference type="EMBL" id="MFC3122022.1"/>
    </source>
</evidence>
<proteinExistence type="predicted"/>
<dbReference type="Pfam" id="PF09826">
    <property type="entry name" value="Beta_propel"/>
    <property type="match status" value="1"/>
</dbReference>
<evidence type="ECO:0000313" key="3">
    <source>
        <dbReference type="Proteomes" id="UP001595478"/>
    </source>
</evidence>
<dbReference type="InterPro" id="IPR019198">
    <property type="entry name" value="Beta_propeller_containing"/>
</dbReference>
<dbReference type="EMBL" id="JBHRSW010000016">
    <property type="protein sequence ID" value="MFC3122022.1"/>
    <property type="molecule type" value="Genomic_DNA"/>
</dbReference>
<accession>A0ABV7FU56</accession>
<name>A0ABV7FU56_9ALTE</name>
<feature type="region of interest" description="Disordered" evidence="1">
    <location>
        <begin position="94"/>
        <end position="114"/>
    </location>
</feature>